<feature type="compositionally biased region" description="Gly residues" evidence="1">
    <location>
        <begin position="54"/>
        <end position="70"/>
    </location>
</feature>
<evidence type="ECO:0000313" key="3">
    <source>
        <dbReference type="Proteomes" id="UP001530377"/>
    </source>
</evidence>
<keyword evidence="3" id="KW-1185">Reference proteome</keyword>
<feature type="region of interest" description="Disordered" evidence="1">
    <location>
        <begin position="54"/>
        <end position="126"/>
    </location>
</feature>
<feature type="compositionally biased region" description="Low complexity" evidence="1">
    <location>
        <begin position="96"/>
        <end position="106"/>
    </location>
</feature>
<dbReference type="PANTHER" id="PTHR45267:SF2">
    <property type="entry name" value="NADPH-DEPENDENT PTERIN ALDEHYDE REDUCTASE"/>
    <property type="match status" value="1"/>
</dbReference>
<evidence type="ECO:0000313" key="2">
    <source>
        <dbReference type="EMBL" id="KAL3806334.1"/>
    </source>
</evidence>
<dbReference type="InterPro" id="IPR036291">
    <property type="entry name" value="NAD(P)-bd_dom_sf"/>
</dbReference>
<dbReference type="EMBL" id="JALLPB020000834">
    <property type="protein sequence ID" value="KAL3806334.1"/>
    <property type="molecule type" value="Genomic_DNA"/>
</dbReference>
<dbReference type="Gene3D" id="3.40.50.720">
    <property type="entry name" value="NAD(P)-binding Rossmann-like Domain"/>
    <property type="match status" value="1"/>
</dbReference>
<comment type="caution">
    <text evidence="2">The sequence shown here is derived from an EMBL/GenBank/DDBJ whole genome shotgun (WGS) entry which is preliminary data.</text>
</comment>
<dbReference type="PANTHER" id="PTHR45267">
    <property type="match status" value="1"/>
</dbReference>
<name>A0ABD3R0I1_9STRA</name>
<reference evidence="2 3" key="1">
    <citation type="submission" date="2024-10" db="EMBL/GenBank/DDBJ databases">
        <title>Updated reference genomes for cyclostephanoid diatoms.</title>
        <authorList>
            <person name="Roberts W.R."/>
            <person name="Alverson A.J."/>
        </authorList>
    </citation>
    <scope>NUCLEOTIDE SEQUENCE [LARGE SCALE GENOMIC DNA]</scope>
    <source>
        <strain evidence="2 3">AJA228-03</strain>
    </source>
</reference>
<proteinExistence type="predicted"/>
<dbReference type="AlphaFoldDB" id="A0ABD3R0I1"/>
<dbReference type="Proteomes" id="UP001530377">
    <property type="component" value="Unassembled WGS sequence"/>
</dbReference>
<dbReference type="InterPro" id="IPR053241">
    <property type="entry name" value="NADPH_pterin_aldehyde_rdct"/>
</dbReference>
<gene>
    <name evidence="2" type="ORF">ACHAXA_008803</name>
</gene>
<dbReference type="SUPFAM" id="SSF51735">
    <property type="entry name" value="NAD(P)-binding Rossmann-fold domains"/>
    <property type="match status" value="1"/>
</dbReference>
<evidence type="ECO:0000256" key="1">
    <source>
        <dbReference type="SAM" id="MobiDB-lite"/>
    </source>
</evidence>
<sequence length="408" mass="44297">MHDPQTTIIQSLDGGFTRREAIDMLMEKYHLSRPAASRQFKRYILPEMERGMMIGGEGEGEGGWGDGVHGGPDRRPGGGGSVDPPPDATPRRRQWNHQQQEPQQQQQHHRQKRQHQHGPDDVPRRSIVICDVTSSGRALLGRYAIDGHDVAGCGRDPTEVYSLRRLFPNARLDVVDVSDDCAVCKWASSLEEGGTKEEEDGGRMMTSLLNDVVVIIIATDTWGNSAGTMPSMDRRRLRAVPAWEVPCEVFDATIEVGVRGASNVVRHFVPRMMRHRVMLDDATASAGRGHGGGGGTIVAVCSVMPDQHRAAQCAAACAIQGLIRSVALSIPGPHCAATLSPGGMAFADLGRKASKYLGGEEEDEEEQGQGGDCKVSDVDFERWASVAGPMILRMNRRNNGSTMSVPGF</sequence>
<organism evidence="2 3">
    <name type="scientific">Cyclostephanos tholiformis</name>
    <dbReference type="NCBI Taxonomy" id="382380"/>
    <lineage>
        <taxon>Eukaryota</taxon>
        <taxon>Sar</taxon>
        <taxon>Stramenopiles</taxon>
        <taxon>Ochrophyta</taxon>
        <taxon>Bacillariophyta</taxon>
        <taxon>Coscinodiscophyceae</taxon>
        <taxon>Thalassiosirophycidae</taxon>
        <taxon>Stephanodiscales</taxon>
        <taxon>Stephanodiscaceae</taxon>
        <taxon>Cyclostephanos</taxon>
    </lineage>
</organism>
<feature type="compositionally biased region" description="Basic residues" evidence="1">
    <location>
        <begin position="107"/>
        <end position="116"/>
    </location>
</feature>
<protein>
    <submittedName>
        <fullName evidence="2">Uncharacterized protein</fullName>
    </submittedName>
</protein>
<accession>A0ABD3R0I1</accession>